<proteinExistence type="predicted"/>
<protein>
    <submittedName>
        <fullName evidence="1">Uncharacterized protein</fullName>
    </submittedName>
</protein>
<dbReference type="EMBL" id="SIXF01000002">
    <property type="protein sequence ID" value="TBO44259.1"/>
    <property type="molecule type" value="Genomic_DNA"/>
</dbReference>
<organism evidence="1 2">
    <name type="scientific">Pedobacter kyonggii</name>
    <dbReference type="NCBI Taxonomy" id="1926871"/>
    <lineage>
        <taxon>Bacteria</taxon>
        <taxon>Pseudomonadati</taxon>
        <taxon>Bacteroidota</taxon>
        <taxon>Sphingobacteriia</taxon>
        <taxon>Sphingobacteriales</taxon>
        <taxon>Sphingobacteriaceae</taxon>
        <taxon>Pedobacter</taxon>
    </lineage>
</organism>
<dbReference type="RefSeq" id="WP_131028339.1">
    <property type="nucleotide sequence ID" value="NZ_SIXF01000002.1"/>
</dbReference>
<accession>A0A4Q9HH27</accession>
<dbReference type="OrthoDB" id="740753at2"/>
<evidence type="ECO:0000313" key="1">
    <source>
        <dbReference type="EMBL" id="TBO44259.1"/>
    </source>
</evidence>
<gene>
    <name evidence="1" type="ORF">EYS08_02820</name>
</gene>
<reference evidence="1 2" key="1">
    <citation type="submission" date="2019-02" db="EMBL/GenBank/DDBJ databases">
        <title>Pedobacter kyonggii whole genome sequence analysis.</title>
        <authorList>
            <person name="Dahal R.H."/>
        </authorList>
    </citation>
    <scope>NUCLEOTIDE SEQUENCE [LARGE SCALE GENOMIC DNA]</scope>
    <source>
        <strain evidence="1 2">K-4-11-1</strain>
    </source>
</reference>
<dbReference type="Proteomes" id="UP000291819">
    <property type="component" value="Unassembled WGS sequence"/>
</dbReference>
<name>A0A4Q9HH27_9SPHI</name>
<comment type="caution">
    <text evidence="1">The sequence shown here is derived from an EMBL/GenBank/DDBJ whole genome shotgun (WGS) entry which is preliminary data.</text>
</comment>
<dbReference type="AlphaFoldDB" id="A0A4Q9HH27"/>
<evidence type="ECO:0000313" key="2">
    <source>
        <dbReference type="Proteomes" id="UP000291819"/>
    </source>
</evidence>
<sequence length="321" mass="37470">MQRIFGQQPIENAIIEVNNLLATQPIAMITKEQIAEIGNRYGIILAEEFRLNMEEFYAVMLNNLIQDFKFELGNRKKLEYLQQILALDDSQVSFLTWEIGATVYEKCYVKAIADGRFSEEERTQLDRLEEQLQLPKKIITEISSKIRTNFVTQYFTKLIHTKRISPRDEEQWKMLCQNLNITPNSDARTTQLFNHGKLYWALENTPLPLLNPLISLQKSESCHLHIENVAWYEERAMRSKYGGTYSKLISSGPIYLTQKKLLHYGSEKAHTIKLDDIIRIQETNDGITIYKLTGKNPTLKMPHHEKEMLRIILTRLSSLNY</sequence>
<keyword evidence="2" id="KW-1185">Reference proteome</keyword>